<dbReference type="SMART" id="SM00256">
    <property type="entry name" value="FBOX"/>
    <property type="match status" value="1"/>
</dbReference>
<comment type="caution">
    <text evidence="3">The sequence shown here is derived from an EMBL/GenBank/DDBJ whole genome shotgun (WGS) entry which is preliminary data.</text>
</comment>
<sequence length="440" mass="49992">MESVAEEILREILLKLPTMDLARSCCVCKLWHAIVSDTSFRTLHGAARHVVRAEAETLLVPEFRATGIGLEMTVLRVSSAKPMCRFTDLAGGYSPTNACNGFLLLAPAVKDWPVYVCNPVTGEKLKITAPPKIKDIDWRMYAMGSSPSTSEYKLFRLSFSRHGWHHLEVYTLGGDNNNAGWRRHPDMFPYCAGSGLYSPPPVLLDGKLYVVTERNYEAPDTILVIDVASEAHFMFDLPENFASRGARAAVHAFELRGQLCVAVHVFGHSQVCFWVMLIDDKNNGWMPRSRWEWRYTLSVQASDKYGSQPHGAWLDRRDGSLCYRLGSLVYKYDTTKKVEKKNYSLEWWDNQIQLPPSPHQDLRWNVYGGYRPSLLSPHLAFASTPFMQQHRREQEDCEQALLHALGAQRPSKKRCSTRTPGRSRDPVHGAKRTRRPAHDS</sequence>
<dbReference type="Proteomes" id="UP001231189">
    <property type="component" value="Unassembled WGS sequence"/>
</dbReference>
<name>A0AAD8T6V0_LOLMU</name>
<evidence type="ECO:0000256" key="1">
    <source>
        <dbReference type="SAM" id="MobiDB-lite"/>
    </source>
</evidence>
<feature type="domain" description="F-box" evidence="2">
    <location>
        <begin position="1"/>
        <end position="43"/>
    </location>
</feature>
<dbReference type="Gene3D" id="1.20.1280.50">
    <property type="match status" value="1"/>
</dbReference>
<keyword evidence="4" id="KW-1185">Reference proteome</keyword>
<dbReference type="InterPro" id="IPR050796">
    <property type="entry name" value="SCF_F-box_component"/>
</dbReference>
<evidence type="ECO:0000259" key="2">
    <source>
        <dbReference type="PROSITE" id="PS50181"/>
    </source>
</evidence>
<feature type="compositionally biased region" description="Basic residues" evidence="1">
    <location>
        <begin position="429"/>
        <end position="440"/>
    </location>
</feature>
<dbReference type="Pfam" id="PF07734">
    <property type="entry name" value="FBA_1"/>
    <property type="match status" value="1"/>
</dbReference>
<dbReference type="Pfam" id="PF00646">
    <property type="entry name" value="F-box"/>
    <property type="match status" value="1"/>
</dbReference>
<dbReference type="InterPro" id="IPR017451">
    <property type="entry name" value="F-box-assoc_interact_dom"/>
</dbReference>
<dbReference type="InterPro" id="IPR001810">
    <property type="entry name" value="F-box_dom"/>
</dbReference>
<evidence type="ECO:0000313" key="3">
    <source>
        <dbReference type="EMBL" id="KAK1670128.1"/>
    </source>
</evidence>
<accession>A0AAD8T6V0</accession>
<gene>
    <name evidence="3" type="ORF">QYE76_058287</name>
</gene>
<dbReference type="NCBIfam" id="TIGR01640">
    <property type="entry name" value="F_box_assoc_1"/>
    <property type="match status" value="1"/>
</dbReference>
<evidence type="ECO:0000313" key="4">
    <source>
        <dbReference type="Proteomes" id="UP001231189"/>
    </source>
</evidence>
<proteinExistence type="predicted"/>
<dbReference type="AlphaFoldDB" id="A0AAD8T6V0"/>
<dbReference type="PANTHER" id="PTHR31672:SF2">
    <property type="entry name" value="F-BOX DOMAIN-CONTAINING PROTEIN"/>
    <property type="match status" value="1"/>
</dbReference>
<dbReference type="SUPFAM" id="SSF81383">
    <property type="entry name" value="F-box domain"/>
    <property type="match status" value="1"/>
</dbReference>
<protein>
    <recommendedName>
        <fullName evidence="2">F-box domain-containing protein</fullName>
    </recommendedName>
</protein>
<feature type="region of interest" description="Disordered" evidence="1">
    <location>
        <begin position="408"/>
        <end position="440"/>
    </location>
</feature>
<dbReference type="InterPro" id="IPR036047">
    <property type="entry name" value="F-box-like_dom_sf"/>
</dbReference>
<dbReference type="EMBL" id="JAUUTY010000003">
    <property type="protein sequence ID" value="KAK1670128.1"/>
    <property type="molecule type" value="Genomic_DNA"/>
</dbReference>
<dbReference type="InterPro" id="IPR006527">
    <property type="entry name" value="F-box-assoc_dom_typ1"/>
</dbReference>
<dbReference type="PROSITE" id="PS50181">
    <property type="entry name" value="FBOX"/>
    <property type="match status" value="1"/>
</dbReference>
<organism evidence="3 4">
    <name type="scientific">Lolium multiflorum</name>
    <name type="common">Italian ryegrass</name>
    <name type="synonym">Lolium perenne subsp. multiflorum</name>
    <dbReference type="NCBI Taxonomy" id="4521"/>
    <lineage>
        <taxon>Eukaryota</taxon>
        <taxon>Viridiplantae</taxon>
        <taxon>Streptophyta</taxon>
        <taxon>Embryophyta</taxon>
        <taxon>Tracheophyta</taxon>
        <taxon>Spermatophyta</taxon>
        <taxon>Magnoliopsida</taxon>
        <taxon>Liliopsida</taxon>
        <taxon>Poales</taxon>
        <taxon>Poaceae</taxon>
        <taxon>BOP clade</taxon>
        <taxon>Pooideae</taxon>
        <taxon>Poodae</taxon>
        <taxon>Poeae</taxon>
        <taxon>Poeae Chloroplast Group 2 (Poeae type)</taxon>
        <taxon>Loliodinae</taxon>
        <taxon>Loliinae</taxon>
        <taxon>Lolium</taxon>
    </lineage>
</organism>
<dbReference type="PANTHER" id="PTHR31672">
    <property type="entry name" value="BNACNNG10540D PROTEIN"/>
    <property type="match status" value="1"/>
</dbReference>
<reference evidence="3" key="1">
    <citation type="submission" date="2023-07" db="EMBL/GenBank/DDBJ databases">
        <title>A chromosome-level genome assembly of Lolium multiflorum.</title>
        <authorList>
            <person name="Chen Y."/>
            <person name="Copetti D."/>
            <person name="Kolliker R."/>
            <person name="Studer B."/>
        </authorList>
    </citation>
    <scope>NUCLEOTIDE SEQUENCE</scope>
    <source>
        <strain evidence="3">02402/16</strain>
        <tissue evidence="3">Leaf</tissue>
    </source>
</reference>